<dbReference type="SUPFAM" id="SSF57184">
    <property type="entry name" value="Growth factor receptor domain"/>
    <property type="match status" value="1"/>
</dbReference>
<reference evidence="9 10" key="1">
    <citation type="journal article" date="2019" name="Commun. Biol.">
        <title>The bagworm genome reveals a unique fibroin gene that provides high tensile strength.</title>
        <authorList>
            <person name="Kono N."/>
            <person name="Nakamura H."/>
            <person name="Ohtoshi R."/>
            <person name="Tomita M."/>
            <person name="Numata K."/>
            <person name="Arakawa K."/>
        </authorList>
    </citation>
    <scope>NUCLEOTIDE SEQUENCE [LARGE SCALE GENOMIC DNA]</scope>
</reference>
<keyword evidence="4 5" id="KW-1015">Disulfide bond</keyword>
<feature type="domain" description="EGF-like" evidence="8">
    <location>
        <begin position="50"/>
        <end position="89"/>
    </location>
</feature>
<keyword evidence="7" id="KW-1133">Transmembrane helix</keyword>
<keyword evidence="10" id="KW-1185">Reference proteome</keyword>
<keyword evidence="7" id="KW-0812">Transmembrane</keyword>
<dbReference type="PANTHER" id="PTHR24033">
    <property type="entry name" value="EGF-LIKE DOMAIN-CONTAINING PROTEIN"/>
    <property type="match status" value="1"/>
</dbReference>
<dbReference type="SMART" id="SM00179">
    <property type="entry name" value="EGF_CA"/>
    <property type="match status" value="1"/>
</dbReference>
<dbReference type="SMART" id="SM00181">
    <property type="entry name" value="EGF"/>
    <property type="match status" value="2"/>
</dbReference>
<dbReference type="PROSITE" id="PS01186">
    <property type="entry name" value="EGF_2"/>
    <property type="match status" value="1"/>
</dbReference>
<dbReference type="EMBL" id="BGZK01000378">
    <property type="protein sequence ID" value="GBP40221.1"/>
    <property type="molecule type" value="Genomic_DNA"/>
</dbReference>
<evidence type="ECO:0000256" key="4">
    <source>
        <dbReference type="ARBA" id="ARBA00023157"/>
    </source>
</evidence>
<feature type="transmembrane region" description="Helical" evidence="7">
    <location>
        <begin position="138"/>
        <end position="163"/>
    </location>
</feature>
<dbReference type="PROSITE" id="PS01187">
    <property type="entry name" value="EGF_CA"/>
    <property type="match status" value="1"/>
</dbReference>
<evidence type="ECO:0000313" key="10">
    <source>
        <dbReference type="Proteomes" id="UP000299102"/>
    </source>
</evidence>
<dbReference type="PROSITE" id="PS00022">
    <property type="entry name" value="EGF_1"/>
    <property type="match status" value="1"/>
</dbReference>
<keyword evidence="2" id="KW-0732">Signal</keyword>
<sequence length="361" mass="38980">MQENADTLRSAVATDIQKHLLGVIRRRSNNIGTSALFVDTPAGSVAQLQDLDECASSDLNDCHQLGVCTNTWGGFRCVCPDTTRDPYAGQLHRGGRECISCSPSHCNDRGTCKYNNNQPYCSCNSGYYGSTCEVDGEVVGVAVGASLAALLVIALTLACLLSWSRKWSREQKAAGMGSPVFSYMANTIKTPPVGQPPYQVSIEERMRWAQIAEAMAQANHYAAESTQQMATRPSSAMFGGYPTLPPVPMPRLGLHMGSAVHHNSTLTTLASRANTTASQANLYGYTNHAASESTSSEASSHVQDRADLLVPRPKSRARSMQNQTGIYYDVEYENAPEGIYGSKGIPLSTYTVSRGPPFYRA</sequence>
<accession>A0A4C1VNI4</accession>
<feature type="region of interest" description="Disordered" evidence="6">
    <location>
        <begin position="291"/>
        <end position="317"/>
    </location>
</feature>
<feature type="domain" description="EGF-like" evidence="8">
    <location>
        <begin position="99"/>
        <end position="133"/>
    </location>
</feature>
<evidence type="ECO:0000256" key="6">
    <source>
        <dbReference type="SAM" id="MobiDB-lite"/>
    </source>
</evidence>
<dbReference type="InterPro" id="IPR049883">
    <property type="entry name" value="NOTCH1_EGF-like"/>
</dbReference>
<keyword evidence="3" id="KW-0677">Repeat</keyword>
<feature type="compositionally biased region" description="Low complexity" evidence="6">
    <location>
        <begin position="291"/>
        <end position="300"/>
    </location>
</feature>
<dbReference type="CDD" id="cd00054">
    <property type="entry name" value="EGF_CA"/>
    <property type="match status" value="1"/>
</dbReference>
<evidence type="ECO:0000256" key="2">
    <source>
        <dbReference type="ARBA" id="ARBA00022729"/>
    </source>
</evidence>
<dbReference type="InterPro" id="IPR000742">
    <property type="entry name" value="EGF"/>
</dbReference>
<dbReference type="CDD" id="cd00053">
    <property type="entry name" value="EGF"/>
    <property type="match status" value="1"/>
</dbReference>
<dbReference type="Gene3D" id="2.10.25.10">
    <property type="entry name" value="Laminin"/>
    <property type="match status" value="1"/>
</dbReference>
<organism evidence="9 10">
    <name type="scientific">Eumeta variegata</name>
    <name type="common">Bagworm moth</name>
    <name type="synonym">Eumeta japonica</name>
    <dbReference type="NCBI Taxonomy" id="151549"/>
    <lineage>
        <taxon>Eukaryota</taxon>
        <taxon>Metazoa</taxon>
        <taxon>Ecdysozoa</taxon>
        <taxon>Arthropoda</taxon>
        <taxon>Hexapoda</taxon>
        <taxon>Insecta</taxon>
        <taxon>Pterygota</taxon>
        <taxon>Neoptera</taxon>
        <taxon>Endopterygota</taxon>
        <taxon>Lepidoptera</taxon>
        <taxon>Glossata</taxon>
        <taxon>Ditrysia</taxon>
        <taxon>Tineoidea</taxon>
        <taxon>Psychidae</taxon>
        <taxon>Oiketicinae</taxon>
        <taxon>Eumeta</taxon>
    </lineage>
</organism>
<dbReference type="OrthoDB" id="2015116at2759"/>
<dbReference type="PROSITE" id="PS50026">
    <property type="entry name" value="EGF_3"/>
    <property type="match status" value="2"/>
</dbReference>
<keyword evidence="1 5" id="KW-0245">EGF-like domain</keyword>
<dbReference type="InterPro" id="IPR051830">
    <property type="entry name" value="NOTCH_homolog"/>
</dbReference>
<evidence type="ECO:0000313" key="9">
    <source>
        <dbReference type="EMBL" id="GBP40221.1"/>
    </source>
</evidence>
<comment type="caution">
    <text evidence="9">The sequence shown here is derived from an EMBL/GenBank/DDBJ whole genome shotgun (WGS) entry which is preliminary data.</text>
</comment>
<dbReference type="GO" id="GO:0005509">
    <property type="term" value="F:calcium ion binding"/>
    <property type="evidence" value="ECO:0007669"/>
    <property type="project" value="InterPro"/>
</dbReference>
<dbReference type="FunFam" id="2.10.25.10:FF:000038">
    <property type="entry name" value="Fibrillin 2"/>
    <property type="match status" value="1"/>
</dbReference>
<feature type="disulfide bond" evidence="5">
    <location>
        <begin position="123"/>
        <end position="132"/>
    </location>
</feature>
<dbReference type="InterPro" id="IPR009030">
    <property type="entry name" value="Growth_fac_rcpt_cys_sf"/>
</dbReference>
<keyword evidence="7" id="KW-0472">Membrane</keyword>
<evidence type="ECO:0000259" key="8">
    <source>
        <dbReference type="PROSITE" id="PS50026"/>
    </source>
</evidence>
<dbReference type="PANTHER" id="PTHR24033:SF151">
    <property type="entry name" value="NOTCH 2"/>
    <property type="match status" value="1"/>
</dbReference>
<evidence type="ECO:0000256" key="1">
    <source>
        <dbReference type="ARBA" id="ARBA00022536"/>
    </source>
</evidence>
<dbReference type="PROSITE" id="PS00010">
    <property type="entry name" value="ASX_HYDROXYL"/>
    <property type="match status" value="1"/>
</dbReference>
<dbReference type="AlphaFoldDB" id="A0A4C1VNI4"/>
<protein>
    <submittedName>
        <fullName evidence="9">Protocadherin Fat 4</fullName>
    </submittedName>
</protein>
<evidence type="ECO:0000256" key="7">
    <source>
        <dbReference type="SAM" id="Phobius"/>
    </source>
</evidence>
<evidence type="ECO:0000256" key="3">
    <source>
        <dbReference type="ARBA" id="ARBA00022737"/>
    </source>
</evidence>
<dbReference type="InterPro" id="IPR018097">
    <property type="entry name" value="EGF_Ca-bd_CS"/>
</dbReference>
<evidence type="ECO:0000256" key="5">
    <source>
        <dbReference type="PROSITE-ProRule" id="PRU00076"/>
    </source>
</evidence>
<dbReference type="InterPro" id="IPR000152">
    <property type="entry name" value="EGF-type_Asp/Asn_hydroxyl_site"/>
</dbReference>
<dbReference type="Pfam" id="PF07645">
    <property type="entry name" value="EGF_CA"/>
    <property type="match status" value="1"/>
</dbReference>
<proteinExistence type="predicted"/>
<name>A0A4C1VNI4_EUMVA</name>
<gene>
    <name evidence="9" type="primary">FAT4</name>
    <name evidence="9" type="ORF">EVAR_37622_1</name>
</gene>
<dbReference type="Proteomes" id="UP000299102">
    <property type="component" value="Unassembled WGS sequence"/>
</dbReference>
<dbReference type="InterPro" id="IPR001881">
    <property type="entry name" value="EGF-like_Ca-bd_dom"/>
</dbReference>
<comment type="caution">
    <text evidence="5">Lacks conserved residue(s) required for the propagation of feature annotation.</text>
</comment>